<sequence length="147" mass="16615">MPLPTLKTKRFTHEHGLRITVQAPEPSAQNIIDHLCKITSLKYGDYDSVTFKTAAGIQQFRSLGSGRNAATTDAVEVPCIELSFFLENDAALAEQVIEEIYCSHPYEEPVIFVENCLRTLHIRGMDEGNPNRFWNSAPADWVPEEHR</sequence>
<gene>
    <name evidence="1" type="ORF">PsAD2_00797</name>
</gene>
<dbReference type="STRING" id="989403.SAMN05421798_10669"/>
<evidence type="ECO:0008006" key="3">
    <source>
        <dbReference type="Google" id="ProtNLM"/>
    </source>
</evidence>
<dbReference type="AlphaFoldDB" id="A0A166ASP7"/>
<reference evidence="1 2" key="1">
    <citation type="journal article" date="2016" name="Front. Microbiol.">
        <title>Comparative Genomic Analysis Reveals a Diverse Repertoire of Genes Involved in Prokaryote-Eukaryote Interactions within the Pseudovibrio Genus.</title>
        <authorList>
            <person name="Romano S."/>
            <person name="Fernandez-Guerra A."/>
            <person name="Reen F.J."/>
            <person name="Glockner F.O."/>
            <person name="Crowley S.P."/>
            <person name="O'Sullivan O."/>
            <person name="Cotter P.D."/>
            <person name="Adams C."/>
            <person name="Dobson A.D."/>
            <person name="O'Gara F."/>
        </authorList>
    </citation>
    <scope>NUCLEOTIDE SEQUENCE [LARGE SCALE GENOMIC DNA]</scope>
    <source>
        <strain evidence="1 2">Ad2</strain>
    </source>
</reference>
<dbReference type="InterPro" id="IPR036069">
    <property type="entry name" value="DUF34/NIF3_sf"/>
</dbReference>
<keyword evidence="2" id="KW-1185">Reference proteome</keyword>
<dbReference type="OrthoDB" id="9771057at2"/>
<comment type="caution">
    <text evidence="1">The sequence shown here is derived from an EMBL/GenBank/DDBJ whole genome shotgun (WGS) entry which is preliminary data.</text>
</comment>
<protein>
    <recommendedName>
        <fullName evidence="3">GTP cyclohydrolase 1 type 2</fullName>
    </recommendedName>
</protein>
<dbReference type="RefSeq" id="WP_068002471.1">
    <property type="nucleotide sequence ID" value="NZ_FOFM01000006.1"/>
</dbReference>
<dbReference type="SUPFAM" id="SSF102705">
    <property type="entry name" value="NIF3 (NGG1p interacting factor 3)-like"/>
    <property type="match status" value="1"/>
</dbReference>
<accession>A0A166ASP7</accession>
<proteinExistence type="predicted"/>
<name>A0A166ASP7_9HYPH</name>
<dbReference type="Gene3D" id="3.30.70.120">
    <property type="match status" value="1"/>
</dbReference>
<dbReference type="EMBL" id="LMCB01000004">
    <property type="protein sequence ID" value="KZL21502.1"/>
    <property type="molecule type" value="Genomic_DNA"/>
</dbReference>
<evidence type="ECO:0000313" key="2">
    <source>
        <dbReference type="Proteomes" id="UP000076577"/>
    </source>
</evidence>
<organism evidence="1 2">
    <name type="scientific">Pseudovibrio axinellae</name>
    <dbReference type="NCBI Taxonomy" id="989403"/>
    <lineage>
        <taxon>Bacteria</taxon>
        <taxon>Pseudomonadati</taxon>
        <taxon>Pseudomonadota</taxon>
        <taxon>Alphaproteobacteria</taxon>
        <taxon>Hyphomicrobiales</taxon>
        <taxon>Stappiaceae</taxon>
        <taxon>Pseudovibrio</taxon>
    </lineage>
</organism>
<evidence type="ECO:0000313" key="1">
    <source>
        <dbReference type="EMBL" id="KZL21502.1"/>
    </source>
</evidence>
<dbReference type="PATRIC" id="fig|989403.3.peg.843"/>
<dbReference type="InterPro" id="IPR015867">
    <property type="entry name" value="N-reg_PII/ATP_PRibTrfase_C"/>
</dbReference>
<dbReference type="Proteomes" id="UP000076577">
    <property type="component" value="Unassembled WGS sequence"/>
</dbReference>